<name>A0ABU7E6Q9_9TELE</name>
<gene>
    <name evidence="1" type="ORF">CHARACLAT_001306</name>
</gene>
<proteinExistence type="predicted"/>
<reference evidence="1 2" key="1">
    <citation type="submission" date="2021-06" db="EMBL/GenBank/DDBJ databases">
        <authorList>
            <person name="Palmer J.M."/>
        </authorList>
    </citation>
    <scope>NUCLEOTIDE SEQUENCE [LARGE SCALE GENOMIC DNA]</scope>
    <source>
        <strain evidence="1 2">CL_MEX2019</strain>
        <tissue evidence="1">Muscle</tissue>
    </source>
</reference>
<comment type="caution">
    <text evidence="1">The sequence shown here is derived from an EMBL/GenBank/DDBJ whole genome shotgun (WGS) entry which is preliminary data.</text>
</comment>
<evidence type="ECO:0000313" key="1">
    <source>
        <dbReference type="EMBL" id="MED6282716.1"/>
    </source>
</evidence>
<evidence type="ECO:0000313" key="2">
    <source>
        <dbReference type="Proteomes" id="UP001352852"/>
    </source>
</evidence>
<keyword evidence="2" id="KW-1185">Reference proteome</keyword>
<organism evidence="1 2">
    <name type="scientific">Characodon lateralis</name>
    <dbReference type="NCBI Taxonomy" id="208331"/>
    <lineage>
        <taxon>Eukaryota</taxon>
        <taxon>Metazoa</taxon>
        <taxon>Chordata</taxon>
        <taxon>Craniata</taxon>
        <taxon>Vertebrata</taxon>
        <taxon>Euteleostomi</taxon>
        <taxon>Actinopterygii</taxon>
        <taxon>Neopterygii</taxon>
        <taxon>Teleostei</taxon>
        <taxon>Neoteleostei</taxon>
        <taxon>Acanthomorphata</taxon>
        <taxon>Ovalentaria</taxon>
        <taxon>Atherinomorphae</taxon>
        <taxon>Cyprinodontiformes</taxon>
        <taxon>Goodeidae</taxon>
        <taxon>Characodon</taxon>
    </lineage>
</organism>
<dbReference type="Proteomes" id="UP001352852">
    <property type="component" value="Unassembled WGS sequence"/>
</dbReference>
<sequence length="103" mass="11767">MFPLQYSNQERVPQWNLKTLEITFWPQIIIANRLLCNLNSWFGVTKSGKSASGLAEKGVIRRKIKASGKKKEKKRERKTLVPPPSQLVNSAVEAITARRMKCQ</sequence>
<dbReference type="EMBL" id="JAHUTJ010049231">
    <property type="protein sequence ID" value="MED6282716.1"/>
    <property type="molecule type" value="Genomic_DNA"/>
</dbReference>
<accession>A0ABU7E6Q9</accession>
<protein>
    <submittedName>
        <fullName evidence="1">Uncharacterized protein</fullName>
    </submittedName>
</protein>